<reference evidence="1" key="1">
    <citation type="submission" date="2020-05" db="EMBL/GenBank/DDBJ databases">
        <authorList>
            <person name="Chiriac C."/>
            <person name="Salcher M."/>
            <person name="Ghai R."/>
            <person name="Kavagutti S V."/>
        </authorList>
    </citation>
    <scope>NUCLEOTIDE SEQUENCE</scope>
</reference>
<name>A0A6J6E4G8_9ZZZZ</name>
<organism evidence="1">
    <name type="scientific">freshwater metagenome</name>
    <dbReference type="NCBI Taxonomy" id="449393"/>
    <lineage>
        <taxon>unclassified sequences</taxon>
        <taxon>metagenomes</taxon>
        <taxon>ecological metagenomes</taxon>
    </lineage>
</organism>
<dbReference type="EMBL" id="CAEZTD010000118">
    <property type="protein sequence ID" value="CAB4570194.1"/>
    <property type="molecule type" value="Genomic_DNA"/>
</dbReference>
<dbReference type="PANTHER" id="PTHR31362:SF0">
    <property type="entry name" value="EXOSTOSIN DOMAIN-CONTAINING PROTEIN-RELATED"/>
    <property type="match status" value="1"/>
</dbReference>
<proteinExistence type="predicted"/>
<evidence type="ECO:0000313" key="1">
    <source>
        <dbReference type="EMBL" id="CAB4570194.1"/>
    </source>
</evidence>
<protein>
    <submittedName>
        <fullName evidence="1">Unannotated protein</fullName>
    </submittedName>
</protein>
<dbReference type="AlphaFoldDB" id="A0A6J6E4G8"/>
<gene>
    <name evidence="1" type="ORF">UFOPK1591_01254</name>
</gene>
<dbReference type="Pfam" id="PF03385">
    <property type="entry name" value="STELLO"/>
    <property type="match status" value="1"/>
</dbReference>
<accession>A0A6J6E4G8</accession>
<dbReference type="PANTHER" id="PTHR31362">
    <property type="entry name" value="GLYCOSYLTRANSFERASE STELLO1-RELATED"/>
    <property type="match status" value="1"/>
</dbReference>
<dbReference type="InterPro" id="IPR005049">
    <property type="entry name" value="STL-like"/>
</dbReference>
<sequence length="325" mass="36514">MLISATEAARAKDISVVVIGDGKSPAEFSLPGADYFSVEDQRRLPFASAEALPLGTYSRKMIGYLVSLANGANTVLESDDDNELFESFFDPELPGIAQREILGSGFVNPYLCFTNERIWPRGFPLEQLRWTKPETREIASNEDVVDYNNVIVQGLANGNPDVDAVFRLTNPDFDFELFAFEEAGPHLIRANSGAWTPFNSQVTIWPAHLAMLMYLPVTCSFRMTDIWRGFIAQRILREYNGGILIPGALAYQERNEHNLLTDFSQEVEGYVGYEKFITVLNSLELSGGTMASRLRLAYEALTTAQFFTENERTYLEAWIADVEKI</sequence>